<protein>
    <submittedName>
        <fullName evidence="1">Uncharacterized protein</fullName>
    </submittedName>
</protein>
<organism evidence="1 2">
    <name type="scientific">Bacteroides fragilis</name>
    <dbReference type="NCBI Taxonomy" id="817"/>
    <lineage>
        <taxon>Bacteria</taxon>
        <taxon>Pseudomonadati</taxon>
        <taxon>Bacteroidota</taxon>
        <taxon>Bacteroidia</taxon>
        <taxon>Bacteroidales</taxon>
        <taxon>Bacteroidaceae</taxon>
        <taxon>Bacteroides</taxon>
    </lineage>
</organism>
<comment type="caution">
    <text evidence="1">The sequence shown here is derived from an EMBL/GenBank/DDBJ whole genome shotgun (WGS) entry which is preliminary data.</text>
</comment>
<dbReference type="Proteomes" id="UP001078742">
    <property type="component" value="Unassembled WGS sequence"/>
</dbReference>
<reference evidence="1" key="1">
    <citation type="submission" date="2022-12" db="EMBL/GenBank/DDBJ databases">
        <title>Development of a Multilocus Sequence Typing Scheme for Bacteroides fragilis Based on Whole Genome Sequencing Data and Clinical Application.</title>
        <authorList>
            <person name="Nielsen F.D."/>
            <person name="Justesen U.S."/>
        </authorList>
    </citation>
    <scope>NUCLEOTIDE SEQUENCE</scope>
    <source>
        <strain evidence="1">BF_BC_VIB_DK_2012_57</strain>
    </source>
</reference>
<dbReference type="AlphaFoldDB" id="A0A9Q4IVF3"/>
<dbReference type="RefSeq" id="WP_042986910.1">
    <property type="nucleotide sequence ID" value="NZ_CP196750.1"/>
</dbReference>
<evidence type="ECO:0000313" key="1">
    <source>
        <dbReference type="EMBL" id="MCZ2573803.1"/>
    </source>
</evidence>
<accession>A0A9Q4IVF3</accession>
<proteinExistence type="predicted"/>
<sequence>MPQIIFILGILIYRFFLDNVYIQTIAPFYAYQGLDYVGTNIDYWISWGVLIAFSLLMSLLLKYKEFFLSNILILLFLIRFVPFTSLLACKSLDNRLLLMELIYWGAIFLFSLILKRPCLHFSFPKRYKLSTLRFSVVDIVLVFSVLIVLFVSGCYAHFRLNFSLMNVYDLREEARDFSMPVLLKYLWSATGNVLPVLFVYYLIIKRRIVCCFIAFVILLNFSVDGLKANIFKLFLCLLLHLVYKQNLIKMFPWLFALLCFFSLAEYYVFSTPLLSEFVVRRVLYIPALLDSYYFDYISKYGPVFYQRGDVHIDFIIGEEYFGKASMRANNGLFTDAYMNLGEIGCLVYPFVYVAFFKFCESSFEGVNVELVMFVIIIMVITLNSSEFTTSLLTHGLFALCLLLYFLPRKRYD</sequence>
<dbReference type="EMBL" id="JAPUAV010000022">
    <property type="protein sequence ID" value="MCZ2573803.1"/>
    <property type="molecule type" value="Genomic_DNA"/>
</dbReference>
<name>A0A9Q4IVF3_BACFG</name>
<gene>
    <name evidence="1" type="ORF">O1420_20765</name>
</gene>
<evidence type="ECO:0000313" key="2">
    <source>
        <dbReference type="Proteomes" id="UP001078742"/>
    </source>
</evidence>